<evidence type="ECO:0000313" key="7">
    <source>
        <dbReference type="Ensembl" id="ENSSSCP00000035419.3"/>
    </source>
</evidence>
<dbReference type="Gene3D" id="2.60.40.10">
    <property type="entry name" value="Immunoglobulins"/>
    <property type="match status" value="5"/>
</dbReference>
<dbReference type="Reactome" id="R-SSC-6798695">
    <property type="pathway name" value="Neutrophil degranulation"/>
</dbReference>
<evidence type="ECO:0000256" key="2">
    <source>
        <dbReference type="ARBA" id="ARBA00023157"/>
    </source>
</evidence>
<feature type="region of interest" description="Disordered" evidence="5">
    <location>
        <begin position="46"/>
        <end position="66"/>
    </location>
</feature>
<dbReference type="InterPro" id="IPR007110">
    <property type="entry name" value="Ig-like_dom"/>
</dbReference>
<protein>
    <submittedName>
        <fullName evidence="7">Alpha-1-B glycoprotein</fullName>
    </submittedName>
</protein>
<evidence type="ECO:0000256" key="5">
    <source>
        <dbReference type="SAM" id="MobiDB-lite"/>
    </source>
</evidence>
<keyword evidence="8" id="KW-1185">Reference proteome</keyword>
<feature type="compositionally biased region" description="Basic and acidic residues" evidence="5">
    <location>
        <begin position="57"/>
        <end position="66"/>
    </location>
</feature>
<keyword evidence="1" id="KW-0677">Repeat</keyword>
<dbReference type="PANTHER" id="PTHR11738">
    <property type="entry name" value="MHC CLASS I NK CELL RECEPTOR"/>
    <property type="match status" value="1"/>
</dbReference>
<reference evidence="7" key="4">
    <citation type="submission" date="2025-09" db="UniProtKB">
        <authorList>
            <consortium name="Ensembl"/>
        </authorList>
    </citation>
    <scope>IDENTIFICATION</scope>
</reference>
<feature type="domain" description="Ig-like" evidence="6">
    <location>
        <begin position="505"/>
        <end position="594"/>
    </location>
</feature>
<organism evidence="7 8">
    <name type="scientific">Sus scrofa</name>
    <name type="common">Pig</name>
    <dbReference type="NCBI Taxonomy" id="9823"/>
    <lineage>
        <taxon>Eukaryota</taxon>
        <taxon>Metazoa</taxon>
        <taxon>Chordata</taxon>
        <taxon>Craniata</taxon>
        <taxon>Vertebrata</taxon>
        <taxon>Euteleostomi</taxon>
        <taxon>Mammalia</taxon>
        <taxon>Eutheria</taxon>
        <taxon>Laurasiatheria</taxon>
        <taxon>Artiodactyla</taxon>
        <taxon>Suina</taxon>
        <taxon>Suidae</taxon>
        <taxon>Sus</taxon>
    </lineage>
</organism>
<dbReference type="AlphaFoldDB" id="A0A286ZUY9"/>
<evidence type="ECO:0000313" key="8">
    <source>
        <dbReference type="Proteomes" id="UP000008227"/>
    </source>
</evidence>
<dbReference type="FunFam" id="2.60.40.10:FF:000033">
    <property type="entry name" value="Killer cell immunoglobulin-like receptor"/>
    <property type="match status" value="4"/>
</dbReference>
<evidence type="ECO:0000313" key="9">
    <source>
        <dbReference type="VGNC" id="VGNC:84932"/>
    </source>
</evidence>
<dbReference type="GO" id="GO:0005886">
    <property type="term" value="C:plasma membrane"/>
    <property type="evidence" value="ECO:0000318"/>
    <property type="project" value="GO_Central"/>
</dbReference>
<dbReference type="Bgee" id="ENSSSCG00000004001">
    <property type="expression patterns" value="Expressed in liver and 14 other cell types or tissues"/>
</dbReference>
<dbReference type="InterPro" id="IPR036179">
    <property type="entry name" value="Ig-like_dom_sf"/>
</dbReference>
<dbReference type="PaxDb" id="9823-ENSSSCP00000004323"/>
<name>A0A286ZUY9_PIG</name>
<dbReference type="InterPro" id="IPR003598">
    <property type="entry name" value="Ig_sub2"/>
</dbReference>
<evidence type="ECO:0000256" key="4">
    <source>
        <dbReference type="ARBA" id="ARBA00023319"/>
    </source>
</evidence>
<dbReference type="FunCoup" id="A0A286ZUY9">
    <property type="interactions" value="79"/>
</dbReference>
<dbReference type="InterPro" id="IPR050412">
    <property type="entry name" value="Ig-like_Receptors_ImmuneReg"/>
</dbReference>
<keyword evidence="3" id="KW-0325">Glycoprotein</keyword>
<keyword evidence="10" id="KW-1267">Proteomics identification</keyword>
<proteinExistence type="evidence at protein level"/>
<dbReference type="ExpressionAtlas" id="A0A286ZUY9">
    <property type="expression patterns" value="baseline"/>
</dbReference>
<dbReference type="SUPFAM" id="SSF48726">
    <property type="entry name" value="Immunoglobulin"/>
    <property type="match status" value="5"/>
</dbReference>
<sequence>MPSPRAQRPQEAVPHLLQGSGDRPSSLLPSLTVGLCLRRAGSPGDGEPGLLAAGDSHTSDPGHTDHRTQLELGVRARVGGRGWRSWVRVCLHIQGGSHTADRCSGEELRVQPEPGGACRSPAWRQAWRIQTQVIGHCCSGDSCGRTLPFVPTRRSPASWEGQTSQEVSAPHRPPAPGLYHPTDSCCQAPPRLTMSAWVALLLLWGLALSRVTEEALFLDPRPNLWAEAQSLLEPWANVTLTCQSRLPTLAFQLLRDGVAQDPVRLASPALEHRFPLGAVTSDTRGLYRCRSGLNSRWTGLSNLVEVTGSEPLPPPLLSTKPVPWITPGLNTELLCHGGLHGVTFLLRREGDDQFLEVVEAPEDTKAIFPVKRPGNYSCTYRTHAAGAPSEPSATVTIEELARPPPPTLTIKTDSAAVLSPGSGVSFTCVATLEGVHFQLRRGEEVLMVPRASTSPDRIFFQLNNLTLEDRGFYTCSYQLRDNLTPWSLDSAPVELVLSDGTLPAPELSAEPAALSPAPGSVVQLRCRAPRSGVRFALVRKDAREHRVHGLLSPEGTEALFELRDVSGAHSGNYSCVYTDLAPPFSGSAPSASVELRVDGPLPRPQLRPRRIGAVTPGRDAVFHCEGRVPDVIFELLRAGKAEPLEKVWSHHPSADLVLTYVGPQHAGKYSCRYRSYPLLSELSDPVELQVAGE</sequence>
<dbReference type="GeneTree" id="ENSGT01150000286974"/>
<dbReference type="SMART" id="SM00408">
    <property type="entry name" value="IGc2"/>
    <property type="match status" value="3"/>
</dbReference>
<dbReference type="Pfam" id="PF13895">
    <property type="entry name" value="Ig_2"/>
    <property type="match status" value="1"/>
</dbReference>
<dbReference type="PROSITE" id="PS50835">
    <property type="entry name" value="IG_LIKE"/>
    <property type="match status" value="2"/>
</dbReference>
<dbReference type="GO" id="GO:0002764">
    <property type="term" value="P:immune response-regulating signaling pathway"/>
    <property type="evidence" value="ECO:0000318"/>
    <property type="project" value="GO_Central"/>
</dbReference>
<reference evidence="7" key="2">
    <citation type="journal article" date="2020" name="Gigascience">
        <title>An improved pig reference genome sequence to enable pig genetics and genomics research.</title>
        <authorList>
            <person name="Warr A."/>
            <person name="Affara N."/>
            <person name="Aken B."/>
            <person name="Beiki H."/>
            <person name="Bickhart D.M."/>
            <person name="Billis K."/>
            <person name="Chow W."/>
            <person name="Eory L."/>
            <person name="Finlayson H.A."/>
            <person name="Flicek P."/>
            <person name="Giron C.G."/>
            <person name="Griffin D.K."/>
            <person name="Hall R."/>
            <person name="Hannum G."/>
            <person name="Hourlier T."/>
            <person name="Howe K."/>
            <person name="Hume D.A."/>
            <person name="Izuogu O."/>
            <person name="Kim K."/>
            <person name="Koren S."/>
            <person name="Liu H."/>
            <person name="Manchanda N."/>
            <person name="Martin F.J."/>
            <person name="Nonneman D.J."/>
            <person name="O'Connor R.E."/>
            <person name="Phillippy A.M."/>
            <person name="Rohrer G.A."/>
            <person name="Rosen B.D."/>
            <person name="Rund L.A."/>
            <person name="Sargent C.A."/>
            <person name="Schook L.B."/>
            <person name="Schroeder S.G."/>
            <person name="Schwartz A.S."/>
            <person name="Skinner B.M."/>
            <person name="Talbot R."/>
            <person name="Tseng E."/>
            <person name="Tuggle C.K."/>
            <person name="Watson M."/>
            <person name="Smith T.P.L."/>
            <person name="Archibald A.L."/>
        </authorList>
    </citation>
    <scope>NUCLEOTIDE SEQUENCE [LARGE SCALE GENOMIC DNA]</scope>
    <source>
        <strain evidence="7">Duroc</strain>
    </source>
</reference>
<keyword evidence="4" id="KW-0393">Immunoglobulin domain</keyword>
<dbReference type="Proteomes" id="UP000008227">
    <property type="component" value="Chromosome 6"/>
</dbReference>
<evidence type="ECO:0000256" key="1">
    <source>
        <dbReference type="ARBA" id="ARBA00022737"/>
    </source>
</evidence>
<evidence type="ECO:0007829" key="10">
    <source>
        <dbReference type="PeptideAtlas" id="A0A286ZUY9"/>
    </source>
</evidence>
<accession>A0A286ZUY9</accession>
<dbReference type="PANTHER" id="PTHR11738:SF184">
    <property type="entry name" value="ALPHA-1B-GLYCOPROTEIN"/>
    <property type="match status" value="1"/>
</dbReference>
<dbReference type="VGNC" id="VGNC:84932">
    <property type="gene designation" value="A1BG"/>
</dbReference>
<evidence type="ECO:0000259" key="6">
    <source>
        <dbReference type="PROSITE" id="PS50835"/>
    </source>
</evidence>
<feature type="domain" description="Ig-like" evidence="6">
    <location>
        <begin position="406"/>
        <end position="475"/>
    </location>
</feature>
<dbReference type="InterPro" id="IPR013783">
    <property type="entry name" value="Ig-like_fold"/>
</dbReference>
<dbReference type="InterPro" id="IPR003599">
    <property type="entry name" value="Ig_sub"/>
</dbReference>
<dbReference type="Ensembl" id="ENSSSCT00000041776.3">
    <property type="protein sequence ID" value="ENSSSCP00000035419.3"/>
    <property type="gene ID" value="ENSSSCG00000004001.5"/>
</dbReference>
<reference evidence="7" key="3">
    <citation type="submission" date="2025-08" db="UniProtKB">
        <authorList>
            <consortium name="Ensembl"/>
        </authorList>
    </citation>
    <scope>IDENTIFICATION</scope>
</reference>
<gene>
    <name evidence="7 9" type="primary">A1BG</name>
</gene>
<feature type="region of interest" description="Disordered" evidence="5">
    <location>
        <begin position="1"/>
        <end position="25"/>
    </location>
</feature>
<dbReference type="GlyGen" id="A0A286ZUY9">
    <property type="glycosylation" value="2 sites"/>
</dbReference>
<dbReference type="InParanoid" id="A0A286ZUY9"/>
<evidence type="ECO:0000256" key="3">
    <source>
        <dbReference type="ARBA" id="ARBA00023180"/>
    </source>
</evidence>
<keyword evidence="2" id="KW-1015">Disulfide bond</keyword>
<dbReference type="Reactome" id="R-SSC-114608">
    <property type="pathway name" value="Platelet degranulation"/>
</dbReference>
<dbReference type="SMART" id="SM00409">
    <property type="entry name" value="IG"/>
    <property type="match status" value="3"/>
</dbReference>
<reference evidence="8" key="1">
    <citation type="submission" date="2009-11" db="EMBL/GenBank/DDBJ databases">
        <authorList>
            <consortium name="Porcine genome sequencing project"/>
        </authorList>
    </citation>
    <scope>NUCLEOTIDE SEQUENCE [LARGE SCALE GENOMIC DNA]</scope>
    <source>
        <strain evidence="8">Duroc</strain>
    </source>
</reference>